<organism evidence="4 5">
    <name type="scientific">Aldrovandia affinis</name>
    <dbReference type="NCBI Taxonomy" id="143900"/>
    <lineage>
        <taxon>Eukaryota</taxon>
        <taxon>Metazoa</taxon>
        <taxon>Chordata</taxon>
        <taxon>Craniata</taxon>
        <taxon>Vertebrata</taxon>
        <taxon>Euteleostomi</taxon>
        <taxon>Actinopterygii</taxon>
        <taxon>Neopterygii</taxon>
        <taxon>Teleostei</taxon>
        <taxon>Notacanthiformes</taxon>
        <taxon>Halosauridae</taxon>
        <taxon>Aldrovandia</taxon>
    </lineage>
</organism>
<sequence>LSADQSDTGTYTCRGECKRSALYTAISNAIALNVLALPHVVLKLQSGWTKIFNKERVTLRCEMSGGTLTEWGYLWYRDGQELPVDKTADTYNILSAVQSDSGTYTCRGECKRSALHIDSSNYVALYVYKNIPKPLVTQDPPGEEIFTGDTVTLSCGVRTDPARWEYLWYKDTQGAALTNTDHSSPDGSSYTISSAAVSHSGEYWCRAGRGRPLFYTLYSDSLKFNITARPQAVLSLETGWTEIFRTDSLTLRCEVEGSSAEWNYTWYRDGQHLPLDNSRDRYTLTSGGRSDHSEYRCRGNRTGEASYTEISD</sequence>
<dbReference type="PANTHER" id="PTHR11481">
    <property type="entry name" value="IMMUNOGLOBULIN FC RECEPTOR"/>
    <property type="match status" value="1"/>
</dbReference>
<dbReference type="AlphaFoldDB" id="A0AAD7S3K4"/>
<dbReference type="GO" id="GO:0009897">
    <property type="term" value="C:external side of plasma membrane"/>
    <property type="evidence" value="ECO:0007669"/>
    <property type="project" value="TreeGrafter"/>
</dbReference>
<dbReference type="EMBL" id="JAINUG010000117">
    <property type="protein sequence ID" value="KAJ8395365.1"/>
    <property type="molecule type" value="Genomic_DNA"/>
</dbReference>
<gene>
    <name evidence="4" type="ORF">AAFF_G00033500</name>
</gene>
<dbReference type="InterPro" id="IPR003599">
    <property type="entry name" value="Ig_sub"/>
</dbReference>
<dbReference type="PROSITE" id="PS50835">
    <property type="entry name" value="IG_LIKE"/>
    <property type="match status" value="3"/>
</dbReference>
<feature type="non-terminal residue" evidence="4">
    <location>
        <position position="1"/>
    </location>
</feature>
<dbReference type="SUPFAM" id="SSF48726">
    <property type="entry name" value="Immunoglobulin"/>
    <property type="match status" value="3"/>
</dbReference>
<keyword evidence="5" id="KW-1185">Reference proteome</keyword>
<proteinExistence type="predicted"/>
<dbReference type="Pfam" id="PF13927">
    <property type="entry name" value="Ig_3"/>
    <property type="match status" value="2"/>
</dbReference>
<feature type="non-terminal residue" evidence="4">
    <location>
        <position position="312"/>
    </location>
</feature>
<dbReference type="Pfam" id="PF13895">
    <property type="entry name" value="Ig_2"/>
    <property type="match status" value="1"/>
</dbReference>
<dbReference type="InterPro" id="IPR007110">
    <property type="entry name" value="Ig-like_dom"/>
</dbReference>
<evidence type="ECO:0000313" key="5">
    <source>
        <dbReference type="Proteomes" id="UP001221898"/>
    </source>
</evidence>
<feature type="domain" description="Ig-like" evidence="3">
    <location>
        <begin position="134"/>
        <end position="207"/>
    </location>
</feature>
<protein>
    <recommendedName>
        <fullName evidence="3">Ig-like domain-containing protein</fullName>
    </recommendedName>
</protein>
<reference evidence="4" key="1">
    <citation type="journal article" date="2023" name="Science">
        <title>Genome structures resolve the early diversification of teleost fishes.</title>
        <authorList>
            <person name="Parey E."/>
            <person name="Louis A."/>
            <person name="Montfort J."/>
            <person name="Bouchez O."/>
            <person name="Roques C."/>
            <person name="Iampietro C."/>
            <person name="Lluch J."/>
            <person name="Castinel A."/>
            <person name="Donnadieu C."/>
            <person name="Desvignes T."/>
            <person name="Floi Bucao C."/>
            <person name="Jouanno E."/>
            <person name="Wen M."/>
            <person name="Mejri S."/>
            <person name="Dirks R."/>
            <person name="Jansen H."/>
            <person name="Henkel C."/>
            <person name="Chen W.J."/>
            <person name="Zahm M."/>
            <person name="Cabau C."/>
            <person name="Klopp C."/>
            <person name="Thompson A.W."/>
            <person name="Robinson-Rechavi M."/>
            <person name="Braasch I."/>
            <person name="Lecointre G."/>
            <person name="Bobe J."/>
            <person name="Postlethwait J.H."/>
            <person name="Berthelot C."/>
            <person name="Roest Crollius H."/>
            <person name="Guiguen Y."/>
        </authorList>
    </citation>
    <scope>NUCLEOTIDE SEQUENCE</scope>
    <source>
        <strain evidence="4">NC1722</strain>
    </source>
</reference>
<keyword evidence="1" id="KW-0732">Signal</keyword>
<evidence type="ECO:0000313" key="4">
    <source>
        <dbReference type="EMBL" id="KAJ8395365.1"/>
    </source>
</evidence>
<accession>A0AAD7S3K4</accession>
<evidence type="ECO:0000259" key="3">
    <source>
        <dbReference type="PROSITE" id="PS50835"/>
    </source>
</evidence>
<feature type="domain" description="Ig-like" evidence="3">
    <location>
        <begin position="38"/>
        <end position="107"/>
    </location>
</feature>
<feature type="domain" description="Ig-like" evidence="3">
    <location>
        <begin position="230"/>
        <end position="311"/>
    </location>
</feature>
<dbReference type="GO" id="GO:0007166">
    <property type="term" value="P:cell surface receptor signaling pathway"/>
    <property type="evidence" value="ECO:0007669"/>
    <property type="project" value="TreeGrafter"/>
</dbReference>
<keyword evidence="2" id="KW-1015">Disulfide bond</keyword>
<evidence type="ECO:0000256" key="1">
    <source>
        <dbReference type="ARBA" id="ARBA00022729"/>
    </source>
</evidence>
<comment type="caution">
    <text evidence="4">The sequence shown here is derived from an EMBL/GenBank/DDBJ whole genome shotgun (WGS) entry which is preliminary data.</text>
</comment>
<dbReference type="GO" id="GO:0004888">
    <property type="term" value="F:transmembrane signaling receptor activity"/>
    <property type="evidence" value="ECO:0007669"/>
    <property type="project" value="TreeGrafter"/>
</dbReference>
<dbReference type="Gene3D" id="2.60.40.10">
    <property type="entry name" value="Immunoglobulins"/>
    <property type="match status" value="3"/>
</dbReference>
<dbReference type="InterPro" id="IPR036179">
    <property type="entry name" value="Ig-like_dom_sf"/>
</dbReference>
<dbReference type="InterPro" id="IPR003598">
    <property type="entry name" value="Ig_sub2"/>
</dbReference>
<dbReference type="Proteomes" id="UP001221898">
    <property type="component" value="Unassembled WGS sequence"/>
</dbReference>
<dbReference type="SMART" id="SM00409">
    <property type="entry name" value="IG"/>
    <property type="match status" value="3"/>
</dbReference>
<dbReference type="InterPro" id="IPR013783">
    <property type="entry name" value="Ig-like_fold"/>
</dbReference>
<dbReference type="InterPro" id="IPR050488">
    <property type="entry name" value="Ig_Fc_receptor"/>
</dbReference>
<dbReference type="PANTHER" id="PTHR11481:SF112">
    <property type="entry name" value="FC RECEPTOR-LIKE PROTEIN 4-RELATED"/>
    <property type="match status" value="1"/>
</dbReference>
<dbReference type="SMART" id="SM00408">
    <property type="entry name" value="IGc2"/>
    <property type="match status" value="3"/>
</dbReference>
<evidence type="ECO:0000256" key="2">
    <source>
        <dbReference type="ARBA" id="ARBA00023157"/>
    </source>
</evidence>
<name>A0AAD7S3K4_9TELE</name>
<dbReference type="GO" id="GO:0006955">
    <property type="term" value="P:immune response"/>
    <property type="evidence" value="ECO:0007669"/>
    <property type="project" value="TreeGrafter"/>
</dbReference>